<gene>
    <name evidence="2" type="ordered locus">Ngar_c31540</name>
</gene>
<evidence type="ECO:0000259" key="1">
    <source>
        <dbReference type="Pfam" id="PF01909"/>
    </source>
</evidence>
<reference evidence="2 3" key="1">
    <citation type="journal article" date="2012" name="Environ. Microbiol.">
        <title>The genome of the ammonia-oxidizing Candidatus Nitrososphaera gargensis: insights into metabolic versatility and environmental adaptations.</title>
        <authorList>
            <person name="Spang A."/>
            <person name="Poehlein A."/>
            <person name="Offre P."/>
            <person name="Zumbragel S."/>
            <person name="Haider S."/>
            <person name="Rychlik N."/>
            <person name="Nowka B."/>
            <person name="Schmeisser C."/>
            <person name="Lebedeva E.V."/>
            <person name="Rattei T."/>
            <person name="Bohm C."/>
            <person name="Schmid M."/>
            <person name="Galushko A."/>
            <person name="Hatzenpichler R."/>
            <person name="Weinmaier T."/>
            <person name="Daniel R."/>
            <person name="Schleper C."/>
            <person name="Spieck E."/>
            <person name="Streit W."/>
            <person name="Wagner M."/>
        </authorList>
    </citation>
    <scope>NUCLEOTIDE SEQUENCE [LARGE SCALE GENOMIC DNA]</scope>
    <source>
        <strain evidence="3">Ga9.2</strain>
    </source>
</reference>
<dbReference type="InterPro" id="IPR036390">
    <property type="entry name" value="WH_DNA-bd_sf"/>
</dbReference>
<proteinExistence type="predicted"/>
<accession>K0IJ87</accession>
<dbReference type="KEGG" id="nga:Ngar_c31540"/>
<dbReference type="SUPFAM" id="SSF81301">
    <property type="entry name" value="Nucleotidyltransferase"/>
    <property type="match status" value="1"/>
</dbReference>
<organism evidence="2 3">
    <name type="scientific">Nitrososphaera gargensis (strain Ga9.2)</name>
    <dbReference type="NCBI Taxonomy" id="1237085"/>
    <lineage>
        <taxon>Archaea</taxon>
        <taxon>Nitrososphaerota</taxon>
        <taxon>Nitrososphaeria</taxon>
        <taxon>Nitrososphaerales</taxon>
        <taxon>Nitrososphaeraceae</taxon>
        <taxon>Nitrososphaera</taxon>
    </lineage>
</organism>
<dbReference type="Pfam" id="PF01909">
    <property type="entry name" value="NTP_transf_2"/>
    <property type="match status" value="1"/>
</dbReference>
<dbReference type="GO" id="GO:0016779">
    <property type="term" value="F:nucleotidyltransferase activity"/>
    <property type="evidence" value="ECO:0007669"/>
    <property type="project" value="InterPro"/>
</dbReference>
<feature type="domain" description="Polymerase nucleotidyl transferase" evidence="1">
    <location>
        <begin position="101"/>
        <end position="150"/>
    </location>
</feature>
<dbReference type="AlphaFoldDB" id="K0IJ87"/>
<dbReference type="InterPro" id="IPR043519">
    <property type="entry name" value="NT_sf"/>
</dbReference>
<dbReference type="HOGENOM" id="CLU_1387624_0_0_2"/>
<dbReference type="SUPFAM" id="SSF46785">
    <property type="entry name" value="Winged helix' DNA-binding domain"/>
    <property type="match status" value="1"/>
</dbReference>
<keyword evidence="3" id="KW-1185">Reference proteome</keyword>
<name>K0IJ87_NITGG</name>
<dbReference type="EMBL" id="CP002408">
    <property type="protein sequence ID" value="AFU60070.1"/>
    <property type="molecule type" value="Genomic_DNA"/>
</dbReference>
<dbReference type="InterPro" id="IPR002934">
    <property type="entry name" value="Polymerase_NTP_transf_dom"/>
</dbReference>
<dbReference type="CDD" id="cd05403">
    <property type="entry name" value="NT_KNTase_like"/>
    <property type="match status" value="1"/>
</dbReference>
<dbReference type="Gene3D" id="3.30.460.10">
    <property type="entry name" value="Beta Polymerase, domain 2"/>
    <property type="match status" value="1"/>
</dbReference>
<dbReference type="InParanoid" id="K0IJ87"/>
<evidence type="ECO:0000313" key="2">
    <source>
        <dbReference type="EMBL" id="AFU60070.1"/>
    </source>
</evidence>
<dbReference type="Proteomes" id="UP000008037">
    <property type="component" value="Chromosome"/>
</dbReference>
<protein>
    <recommendedName>
        <fullName evidence="1">Polymerase nucleotidyl transferase domain-containing protein</fullName>
    </recommendedName>
</protein>
<dbReference type="BioCyc" id="CNIT1237085:G1324-3154-MONOMER"/>
<evidence type="ECO:0000313" key="3">
    <source>
        <dbReference type="Proteomes" id="UP000008037"/>
    </source>
</evidence>
<sequence>MLGSKVSIRLIRALVKYPDKIFTVRKLAEVAGVSPSEAALAVQELEKFGILTIQPVGRSYLISLNDKSYILNRILRPTVKAEEDTLHELVSILKRHLMTDKSIMSAVLFGSVAIGRERKDSDVDLLVISNDFEAASSIVSKAGDEISLVFNSRLSPIIMNGTELTSKKNDRLINSILNSYVVVAGRDLKEMIIENK</sequence>